<dbReference type="Pfam" id="PF22860">
    <property type="entry name" value="DUF7017"/>
    <property type="match status" value="1"/>
</dbReference>
<dbReference type="RefSeq" id="WP_026610458.1">
    <property type="nucleotide sequence ID" value="NZ_OX458333.1"/>
</dbReference>
<evidence type="ECO:0000259" key="1">
    <source>
        <dbReference type="Pfam" id="PF22707"/>
    </source>
</evidence>
<dbReference type="EMBL" id="OX458333">
    <property type="protein sequence ID" value="CAI8729850.1"/>
    <property type="molecule type" value="Genomic_DNA"/>
</dbReference>
<dbReference type="Gene3D" id="1.25.40.10">
    <property type="entry name" value="Tetratricopeptide repeat domain"/>
    <property type="match status" value="1"/>
</dbReference>
<organism evidence="2 3">
    <name type="scientific">Methylocaldum szegediense</name>
    <dbReference type="NCBI Taxonomy" id="73780"/>
    <lineage>
        <taxon>Bacteria</taxon>
        <taxon>Pseudomonadati</taxon>
        <taxon>Pseudomonadota</taxon>
        <taxon>Gammaproteobacteria</taxon>
        <taxon>Methylococcales</taxon>
        <taxon>Methylococcaceae</taxon>
        <taxon>Methylocaldum</taxon>
    </lineage>
</organism>
<dbReference type="InterPro" id="IPR011990">
    <property type="entry name" value="TPR-like_helical_dom_sf"/>
</dbReference>
<protein>
    <recommendedName>
        <fullName evidence="1">TOTE conflict systems S1/CSD-like domain-containing protein</fullName>
    </recommendedName>
</protein>
<keyword evidence="3" id="KW-1185">Reference proteome</keyword>
<dbReference type="Proteomes" id="UP001162030">
    <property type="component" value="Chromosome"/>
</dbReference>
<gene>
    <name evidence="2" type="ORF">MSZNOR_0259</name>
</gene>
<evidence type="ECO:0000313" key="3">
    <source>
        <dbReference type="Proteomes" id="UP001162030"/>
    </source>
</evidence>
<dbReference type="InterPro" id="IPR054427">
    <property type="entry name" value="S1CSD-TOTE-2"/>
</dbReference>
<feature type="domain" description="TOTE conflict systems S1/CSD-like" evidence="1">
    <location>
        <begin position="318"/>
        <end position="380"/>
    </location>
</feature>
<sequence>MLHSLLLAQVLKVSRVWPGFLAFARWWGPEYCRPEDKQPYRADDGRLLPSLEMRLFHAIDREVSHRADALPIDLLAWAENQLHVGLKLAPDDPWLRYYKSKLLLDKGRRAEARDWFIPVVRRHERASWVRDFLGRTFGPDDVDKAITCYFRAVQTAKRPQELARTRIALARLLAAEKRFEEATIQVRKALEYRSQNNFSIPQPLLQMARASWFRSRASRTDLPSEPDVSDAADAIAFGDQLRRLSYRLGVIDNQNVQRSLAHVAFSVDEGIILQYTRFKGISEMKVGDLVEVALEDDGQRAVRWRKSTANGIPGFCQQFSGELTQRQGQLFGFIVTDDKYRIFVHPNLIRQAAIVPGTRVVCRAKMSKDKKGTTGWQALTMGVSS</sequence>
<reference evidence="2 3" key="1">
    <citation type="submission" date="2023-03" db="EMBL/GenBank/DDBJ databases">
        <authorList>
            <person name="Pearce D."/>
        </authorList>
    </citation>
    <scope>NUCLEOTIDE SEQUENCE [LARGE SCALE GENOMIC DNA]</scope>
    <source>
        <strain evidence="2">Msz</strain>
    </source>
</reference>
<dbReference type="InterPro" id="IPR054283">
    <property type="entry name" value="DUF7017"/>
</dbReference>
<accession>A0ABN8WWP0</accession>
<dbReference type="SUPFAM" id="SSF48452">
    <property type="entry name" value="TPR-like"/>
    <property type="match status" value="1"/>
</dbReference>
<evidence type="ECO:0000313" key="2">
    <source>
        <dbReference type="EMBL" id="CAI8729850.1"/>
    </source>
</evidence>
<proteinExistence type="predicted"/>
<name>A0ABN8WWP0_9GAMM</name>
<dbReference type="Pfam" id="PF22707">
    <property type="entry name" value="S1CSD-TOTE-2"/>
    <property type="match status" value="1"/>
</dbReference>